<keyword evidence="1" id="KW-0805">Transcription regulation</keyword>
<dbReference type="RefSeq" id="WP_062654958.1">
    <property type="nucleotide sequence ID" value="NZ_CATORR010000025.1"/>
</dbReference>
<sequence length="149" mass="16667">MARKNVDEWSCSVARSLTILGERWTLLILREALLGTTRFVDFQANLGIGPDILSDRLATLVEYGVLAKQTYQEPGQRQRPEYVLTPAGRELHVLIGALQQWGDQNLPRPQGPSMVRRARRTDRPVHVAFIDDLGYEVPADDVATISTGN</sequence>
<dbReference type="Gene3D" id="1.10.10.10">
    <property type="entry name" value="Winged helix-like DNA-binding domain superfamily/Winged helix DNA-binding domain"/>
    <property type="match status" value="1"/>
</dbReference>
<dbReference type="OrthoDB" id="9792527at2"/>
<dbReference type="PROSITE" id="PS51118">
    <property type="entry name" value="HTH_HXLR"/>
    <property type="match status" value="1"/>
</dbReference>
<dbReference type="STRING" id="228230.RMCC_0523"/>
<dbReference type="EMBL" id="BCSY01000020">
    <property type="protein sequence ID" value="GAS93557.1"/>
    <property type="molecule type" value="Genomic_DNA"/>
</dbReference>
<dbReference type="InterPro" id="IPR002577">
    <property type="entry name" value="HTH_HxlR"/>
</dbReference>
<keyword evidence="6" id="KW-1185">Reference proteome</keyword>
<dbReference type="PANTHER" id="PTHR33204">
    <property type="entry name" value="TRANSCRIPTIONAL REGULATOR, MARR FAMILY"/>
    <property type="match status" value="1"/>
</dbReference>
<dbReference type="GO" id="GO:0003677">
    <property type="term" value="F:DNA binding"/>
    <property type="evidence" value="ECO:0007669"/>
    <property type="project" value="UniProtKB-KW"/>
</dbReference>
<reference evidence="6" key="1">
    <citation type="journal article" date="2016" name="Genome Announc.">
        <title>Draft Genome Sequences of Five Rapidly Growing Mycobacterium Species, M. thermoresistibile, M. fortuitum subsp. acetamidolyticum, M. canariasense, M. brisbanense, and M. novocastrense.</title>
        <authorList>
            <person name="Katahira K."/>
            <person name="Ogura Y."/>
            <person name="Gotoh Y."/>
            <person name="Hayashi T."/>
        </authorList>
    </citation>
    <scope>NUCLEOTIDE SEQUENCE [LARGE SCALE GENOMIC DNA]</scope>
    <source>
        <strain evidence="6">JCM15298</strain>
    </source>
</reference>
<dbReference type="Pfam" id="PF01638">
    <property type="entry name" value="HxlR"/>
    <property type="match status" value="1"/>
</dbReference>
<proteinExistence type="predicted"/>
<accession>A0A117I8P4</accession>
<evidence type="ECO:0000256" key="1">
    <source>
        <dbReference type="ARBA" id="ARBA00023015"/>
    </source>
</evidence>
<reference evidence="6" key="2">
    <citation type="submission" date="2016-02" db="EMBL/GenBank/DDBJ databases">
        <title>Draft genome sequence of five rapidly growing Mycobacterium species.</title>
        <authorList>
            <person name="Katahira K."/>
            <person name="Gotou Y."/>
            <person name="Iida K."/>
            <person name="Ogura Y."/>
            <person name="Hayashi T."/>
        </authorList>
    </citation>
    <scope>NUCLEOTIDE SEQUENCE [LARGE SCALE GENOMIC DNA]</scope>
    <source>
        <strain evidence="6">JCM15298</strain>
    </source>
</reference>
<dbReference type="SUPFAM" id="SSF46785">
    <property type="entry name" value="Winged helix' DNA-binding domain"/>
    <property type="match status" value="1"/>
</dbReference>
<dbReference type="Proteomes" id="UP000069443">
    <property type="component" value="Unassembled WGS sequence"/>
</dbReference>
<protein>
    <submittedName>
        <fullName evidence="5">HxlR family transcriptional regulator</fullName>
    </submittedName>
</protein>
<evidence type="ECO:0000259" key="4">
    <source>
        <dbReference type="PROSITE" id="PS51118"/>
    </source>
</evidence>
<keyword evidence="2" id="KW-0238">DNA-binding</keyword>
<dbReference type="InterPro" id="IPR036388">
    <property type="entry name" value="WH-like_DNA-bd_sf"/>
</dbReference>
<organism evidence="5 6">
    <name type="scientific">Mycolicibacterium canariasense</name>
    <name type="common">Mycobacterium canariasense</name>
    <dbReference type="NCBI Taxonomy" id="228230"/>
    <lineage>
        <taxon>Bacteria</taxon>
        <taxon>Bacillati</taxon>
        <taxon>Actinomycetota</taxon>
        <taxon>Actinomycetes</taxon>
        <taxon>Mycobacteriales</taxon>
        <taxon>Mycobacteriaceae</taxon>
        <taxon>Mycolicibacterium</taxon>
    </lineage>
</organism>
<evidence type="ECO:0000256" key="3">
    <source>
        <dbReference type="ARBA" id="ARBA00023163"/>
    </source>
</evidence>
<dbReference type="AlphaFoldDB" id="A0A117I8P4"/>
<evidence type="ECO:0000313" key="5">
    <source>
        <dbReference type="EMBL" id="GAS93557.1"/>
    </source>
</evidence>
<name>A0A117I8P4_MYCCR</name>
<feature type="domain" description="HTH hxlR-type" evidence="4">
    <location>
        <begin position="11"/>
        <end position="110"/>
    </location>
</feature>
<dbReference type="InterPro" id="IPR036390">
    <property type="entry name" value="WH_DNA-bd_sf"/>
</dbReference>
<dbReference type="PANTHER" id="PTHR33204:SF18">
    <property type="entry name" value="TRANSCRIPTIONAL REGULATORY PROTEIN"/>
    <property type="match status" value="1"/>
</dbReference>
<evidence type="ECO:0000313" key="6">
    <source>
        <dbReference type="Proteomes" id="UP000069443"/>
    </source>
</evidence>
<comment type="caution">
    <text evidence="5">The sequence shown here is derived from an EMBL/GenBank/DDBJ whole genome shotgun (WGS) entry which is preliminary data.</text>
</comment>
<keyword evidence="3" id="KW-0804">Transcription</keyword>
<gene>
    <name evidence="5" type="ORF">RMCC_0523</name>
</gene>
<evidence type="ECO:0000256" key="2">
    <source>
        <dbReference type="ARBA" id="ARBA00023125"/>
    </source>
</evidence>